<protein>
    <recommendedName>
        <fullName evidence="9">Ca(2+)/H(+) antiporter</fullName>
    </recommendedName>
</protein>
<dbReference type="InterPro" id="IPR004837">
    <property type="entry name" value="NaCa_Exmemb"/>
</dbReference>
<dbReference type="GO" id="GO:0006874">
    <property type="term" value="P:intracellular calcium ion homeostasis"/>
    <property type="evidence" value="ECO:0007669"/>
    <property type="project" value="TreeGrafter"/>
</dbReference>
<name>A0A934VVC2_9BACT</name>
<dbReference type="Gene3D" id="1.20.1420.30">
    <property type="entry name" value="NCX, central ion-binding region"/>
    <property type="match status" value="1"/>
</dbReference>
<dbReference type="PANTHER" id="PTHR31503:SF22">
    <property type="entry name" value="VACUOLAR CALCIUM ION TRANSPORTER"/>
    <property type="match status" value="1"/>
</dbReference>
<dbReference type="Pfam" id="PF01699">
    <property type="entry name" value="Na_Ca_ex"/>
    <property type="match status" value="2"/>
</dbReference>
<evidence type="ECO:0000256" key="5">
    <source>
        <dbReference type="ARBA" id="ARBA00022837"/>
    </source>
</evidence>
<dbReference type="Proteomes" id="UP000603141">
    <property type="component" value="Unassembled WGS sequence"/>
</dbReference>
<dbReference type="NCBIfam" id="TIGR00378">
    <property type="entry name" value="cax"/>
    <property type="match status" value="1"/>
</dbReference>
<keyword evidence="9" id="KW-0050">Antiport</keyword>
<comment type="subcellular location">
    <subcellularLocation>
        <location evidence="1">Endomembrane system</location>
        <topology evidence="1">Multi-pass membrane protein</topology>
    </subcellularLocation>
</comment>
<feature type="transmembrane region" description="Helical" evidence="9">
    <location>
        <begin position="353"/>
        <end position="370"/>
    </location>
</feature>
<keyword evidence="2 9" id="KW-0813">Transport</keyword>
<evidence type="ECO:0000256" key="6">
    <source>
        <dbReference type="ARBA" id="ARBA00022989"/>
    </source>
</evidence>
<evidence type="ECO:0000313" key="12">
    <source>
        <dbReference type="Proteomes" id="UP000603141"/>
    </source>
</evidence>
<feature type="transmembrane region" description="Helical" evidence="9">
    <location>
        <begin position="148"/>
        <end position="167"/>
    </location>
</feature>
<sequence length="390" mass="40908">MHSVPDSGKPTIFGVLRPIDWLLLAVPVAFAIRYVPGWNHQTLLFLISGVGIIPLAGWMGRATEHLGERAGPGIGGLLNATFGNAAELIIGLMALSKGLTGVVKASITGSIIGNILLVVGASLLAGGIRYPRQTFNQTAARISSTSLSLAAIGLTIPTIFHWSAAATPAGWSPDSEQKLSLAIAGLLLVTYLLWLLFSLVTHKGLFNGEDDGDPENDAWSIGRSTLILAGATILVAFMSEFLVGSIEAARHALGLSEVFVGVIVVATVGNAAEHSTAVVVALKNKMDLSLGIATGSSIQIALFVTPVLLFASYFFGQPMNLEFSLPEVVAVGVAVAILVQICGDGECNWLEGAQLLSVYLIIAVLFYFLPESTQEPMPNSAPKVLNEAKP</sequence>
<feature type="domain" description="Sodium/calcium exchanger membrane region" evidence="10">
    <location>
        <begin position="224"/>
        <end position="367"/>
    </location>
</feature>
<dbReference type="InterPro" id="IPR044880">
    <property type="entry name" value="NCX_ion-bd_dom_sf"/>
</dbReference>
<comment type="function">
    <text evidence="9">Ca(+)/H(+) antiporter that extrudes calcium in exchange for external protons.</text>
</comment>
<feature type="domain" description="Sodium/calcium exchanger membrane region" evidence="10">
    <location>
        <begin position="41"/>
        <end position="199"/>
    </location>
</feature>
<evidence type="ECO:0000256" key="7">
    <source>
        <dbReference type="ARBA" id="ARBA00023065"/>
    </source>
</evidence>
<dbReference type="RefSeq" id="WP_200268779.1">
    <property type="nucleotide sequence ID" value="NZ_JAENIJ010000007.1"/>
</dbReference>
<feature type="transmembrane region" description="Helical" evidence="9">
    <location>
        <begin position="252"/>
        <end position="272"/>
    </location>
</feature>
<organism evidence="11 12">
    <name type="scientific">Luteolibacter pohnpeiensis</name>
    <dbReference type="NCBI Taxonomy" id="454153"/>
    <lineage>
        <taxon>Bacteria</taxon>
        <taxon>Pseudomonadati</taxon>
        <taxon>Verrucomicrobiota</taxon>
        <taxon>Verrucomicrobiia</taxon>
        <taxon>Verrucomicrobiales</taxon>
        <taxon>Verrucomicrobiaceae</taxon>
        <taxon>Luteolibacter</taxon>
    </lineage>
</organism>
<evidence type="ECO:0000256" key="9">
    <source>
        <dbReference type="RuleBase" id="RU365028"/>
    </source>
</evidence>
<keyword evidence="3 9" id="KW-0109">Calcium transport</keyword>
<dbReference type="GO" id="GO:0015369">
    <property type="term" value="F:calcium:proton antiporter activity"/>
    <property type="evidence" value="ECO:0007669"/>
    <property type="project" value="UniProtKB-UniRule"/>
</dbReference>
<dbReference type="InterPro" id="IPR004713">
    <property type="entry name" value="CaH_exchang"/>
</dbReference>
<keyword evidence="5 9" id="KW-0106">Calcium</keyword>
<dbReference type="GO" id="GO:0012505">
    <property type="term" value="C:endomembrane system"/>
    <property type="evidence" value="ECO:0007669"/>
    <property type="project" value="UniProtKB-SubCell"/>
</dbReference>
<feature type="transmembrane region" description="Helical" evidence="9">
    <location>
        <begin position="292"/>
        <end position="316"/>
    </location>
</feature>
<feature type="transmembrane region" description="Helical" evidence="9">
    <location>
        <begin position="73"/>
        <end position="95"/>
    </location>
</feature>
<keyword evidence="6 9" id="KW-1133">Transmembrane helix</keyword>
<evidence type="ECO:0000313" key="11">
    <source>
        <dbReference type="EMBL" id="MBK1882035.1"/>
    </source>
</evidence>
<dbReference type="InterPro" id="IPR004798">
    <property type="entry name" value="CAX-like"/>
</dbReference>
<feature type="transmembrane region" description="Helical" evidence="9">
    <location>
        <begin position="221"/>
        <end position="243"/>
    </location>
</feature>
<keyword evidence="8 9" id="KW-0472">Membrane</keyword>
<proteinExistence type="inferred from homology"/>
<evidence type="ECO:0000256" key="8">
    <source>
        <dbReference type="ARBA" id="ARBA00023136"/>
    </source>
</evidence>
<feature type="transmembrane region" description="Helical" evidence="9">
    <location>
        <begin position="42"/>
        <end position="61"/>
    </location>
</feature>
<comment type="similarity">
    <text evidence="9">Belongs to the Ca(2+):cation antiporter (CaCA) (TC 2.A.19) family.</text>
</comment>
<reference evidence="11" key="1">
    <citation type="submission" date="2021-01" db="EMBL/GenBank/DDBJ databases">
        <title>Modified the classification status of verrucomicrobia.</title>
        <authorList>
            <person name="Feng X."/>
        </authorList>
    </citation>
    <scope>NUCLEOTIDE SEQUENCE</scope>
    <source>
        <strain evidence="11">KCTC 22041</strain>
    </source>
</reference>
<feature type="transmembrane region" description="Helical" evidence="9">
    <location>
        <begin position="179"/>
        <end position="201"/>
    </location>
</feature>
<evidence type="ECO:0000256" key="2">
    <source>
        <dbReference type="ARBA" id="ARBA00022448"/>
    </source>
</evidence>
<keyword evidence="7 9" id="KW-0406">Ion transport</keyword>
<feature type="transmembrane region" description="Helical" evidence="9">
    <location>
        <begin position="12"/>
        <end position="35"/>
    </location>
</feature>
<comment type="caution">
    <text evidence="11">The sequence shown here is derived from an EMBL/GenBank/DDBJ whole genome shotgun (WGS) entry which is preliminary data.</text>
</comment>
<keyword evidence="4 9" id="KW-0812">Transmembrane</keyword>
<dbReference type="EMBL" id="JAENIJ010000007">
    <property type="protein sequence ID" value="MBK1882035.1"/>
    <property type="molecule type" value="Genomic_DNA"/>
</dbReference>
<evidence type="ECO:0000256" key="3">
    <source>
        <dbReference type="ARBA" id="ARBA00022568"/>
    </source>
</evidence>
<accession>A0A934VVC2</accession>
<feature type="transmembrane region" description="Helical" evidence="9">
    <location>
        <begin position="107"/>
        <end position="128"/>
    </location>
</feature>
<evidence type="ECO:0000256" key="4">
    <source>
        <dbReference type="ARBA" id="ARBA00022692"/>
    </source>
</evidence>
<dbReference type="NCBIfam" id="TIGR00846">
    <property type="entry name" value="caca2"/>
    <property type="match status" value="1"/>
</dbReference>
<dbReference type="AlphaFoldDB" id="A0A934VVC2"/>
<keyword evidence="12" id="KW-1185">Reference proteome</keyword>
<gene>
    <name evidence="11" type="primary">cax</name>
    <name evidence="11" type="ORF">JIN85_06390</name>
</gene>
<feature type="transmembrane region" description="Helical" evidence="9">
    <location>
        <begin position="323"/>
        <end position="341"/>
    </location>
</feature>
<evidence type="ECO:0000256" key="1">
    <source>
        <dbReference type="ARBA" id="ARBA00004127"/>
    </source>
</evidence>
<dbReference type="PANTHER" id="PTHR31503">
    <property type="entry name" value="VACUOLAR CALCIUM ION TRANSPORTER"/>
    <property type="match status" value="1"/>
</dbReference>
<dbReference type="GO" id="GO:0016020">
    <property type="term" value="C:membrane"/>
    <property type="evidence" value="ECO:0007669"/>
    <property type="project" value="InterPro"/>
</dbReference>
<evidence type="ECO:0000259" key="10">
    <source>
        <dbReference type="Pfam" id="PF01699"/>
    </source>
</evidence>